<feature type="active site" description="Proton acceptor; for dehydratase activity" evidence="9">
    <location>
        <position position="976"/>
    </location>
</feature>
<keyword evidence="14" id="KW-1185">Reference proteome</keyword>
<protein>
    <submittedName>
        <fullName evidence="13">SDR family NAD(P)-dependent oxidoreductase</fullName>
    </submittedName>
</protein>
<dbReference type="InterPro" id="IPR016035">
    <property type="entry name" value="Acyl_Trfase/lysoPLipase"/>
</dbReference>
<evidence type="ECO:0000256" key="2">
    <source>
        <dbReference type="ARBA" id="ARBA00004792"/>
    </source>
</evidence>
<evidence type="ECO:0000259" key="12">
    <source>
        <dbReference type="PROSITE" id="PS52019"/>
    </source>
</evidence>
<dbReference type="SMART" id="SM00822">
    <property type="entry name" value="PKS_KR"/>
    <property type="match status" value="1"/>
</dbReference>
<evidence type="ECO:0000256" key="8">
    <source>
        <dbReference type="ARBA" id="ARBA00023315"/>
    </source>
</evidence>
<feature type="domain" description="PKS/mFAS DH" evidence="12">
    <location>
        <begin position="944"/>
        <end position="1222"/>
    </location>
</feature>
<evidence type="ECO:0000259" key="11">
    <source>
        <dbReference type="PROSITE" id="PS52004"/>
    </source>
</evidence>
<gene>
    <name evidence="13" type="ORF">K9S39_41205</name>
</gene>
<dbReference type="Gene3D" id="1.10.1200.10">
    <property type="entry name" value="ACP-like"/>
    <property type="match status" value="1"/>
</dbReference>
<dbReference type="InterPro" id="IPR014031">
    <property type="entry name" value="Ketoacyl_synth_C"/>
</dbReference>
<dbReference type="Pfam" id="PF08659">
    <property type="entry name" value="KR"/>
    <property type="match status" value="1"/>
</dbReference>
<dbReference type="Gene3D" id="3.40.47.10">
    <property type="match status" value="1"/>
</dbReference>
<dbReference type="InterPro" id="IPR020806">
    <property type="entry name" value="PKS_PP-bd"/>
</dbReference>
<keyword evidence="4" id="KW-0597">Phosphoprotein</keyword>
<evidence type="ECO:0000259" key="10">
    <source>
        <dbReference type="PROSITE" id="PS50075"/>
    </source>
</evidence>
<evidence type="ECO:0000256" key="7">
    <source>
        <dbReference type="ARBA" id="ARBA00023268"/>
    </source>
</evidence>
<dbReference type="InterPro" id="IPR013968">
    <property type="entry name" value="PKS_KR"/>
</dbReference>
<dbReference type="SMART" id="SM00825">
    <property type="entry name" value="PKS_KS"/>
    <property type="match status" value="1"/>
</dbReference>
<dbReference type="InterPro" id="IPR001227">
    <property type="entry name" value="Ac_transferase_dom_sf"/>
</dbReference>
<keyword evidence="6" id="KW-0045">Antibiotic biosynthesis</keyword>
<evidence type="ECO:0000313" key="14">
    <source>
        <dbReference type="Proteomes" id="UP000830115"/>
    </source>
</evidence>
<dbReference type="PANTHER" id="PTHR43775">
    <property type="entry name" value="FATTY ACID SYNTHASE"/>
    <property type="match status" value="1"/>
</dbReference>
<dbReference type="InterPro" id="IPR020841">
    <property type="entry name" value="PKS_Beta-ketoAc_synthase_dom"/>
</dbReference>
<dbReference type="Gene3D" id="3.40.50.720">
    <property type="entry name" value="NAD(P)-binding Rossmann-like Domain"/>
    <property type="match status" value="1"/>
</dbReference>
<dbReference type="Gene3D" id="3.40.366.10">
    <property type="entry name" value="Malonyl-Coenzyme A Acyl Carrier Protein, domain 2"/>
    <property type="match status" value="1"/>
</dbReference>
<dbReference type="SMART" id="SM00823">
    <property type="entry name" value="PKS_PP"/>
    <property type="match status" value="1"/>
</dbReference>
<evidence type="ECO:0000256" key="1">
    <source>
        <dbReference type="ARBA" id="ARBA00001957"/>
    </source>
</evidence>
<keyword evidence="8" id="KW-0012">Acyltransferase</keyword>
<dbReference type="InterPro" id="IPR020807">
    <property type="entry name" value="PKS_DH"/>
</dbReference>
<dbReference type="Proteomes" id="UP000830115">
    <property type="component" value="Chromosome"/>
</dbReference>
<feature type="region of interest" description="N-terminal hotdog fold" evidence="9">
    <location>
        <begin position="944"/>
        <end position="1071"/>
    </location>
</feature>
<keyword evidence="7" id="KW-0511">Multifunctional enzyme</keyword>
<dbReference type="Pfam" id="PF21089">
    <property type="entry name" value="PKS_DH_N"/>
    <property type="match status" value="1"/>
</dbReference>
<dbReference type="InterPro" id="IPR036736">
    <property type="entry name" value="ACP-like_sf"/>
</dbReference>
<evidence type="ECO:0000313" key="13">
    <source>
        <dbReference type="EMBL" id="UQA97430.1"/>
    </source>
</evidence>
<dbReference type="InterPro" id="IPR049900">
    <property type="entry name" value="PKS_mFAS_DH"/>
</dbReference>
<proteinExistence type="predicted"/>
<dbReference type="InterPro" id="IPR049552">
    <property type="entry name" value="PKS_DH_N"/>
</dbReference>
<dbReference type="InterPro" id="IPR042104">
    <property type="entry name" value="PKS_dehydratase_sf"/>
</dbReference>
<reference evidence="13" key="1">
    <citation type="submission" date="2021-10" db="EMBL/GenBank/DDBJ databases">
        <title>Streptomyces nigrumlapis sp.nov.,an antimicrobial producing actinobacterium isolated from Black Gobi rocks.</title>
        <authorList>
            <person name="Wen Y."/>
            <person name="Zhang W."/>
            <person name="Liu X.G."/>
        </authorList>
    </citation>
    <scope>NUCLEOTIDE SEQUENCE</scope>
    <source>
        <strain evidence="13">ST13-2-2</strain>
    </source>
</reference>
<dbReference type="InterPro" id="IPR009081">
    <property type="entry name" value="PP-bd_ACP"/>
</dbReference>
<dbReference type="PROSITE" id="PS50075">
    <property type="entry name" value="CARRIER"/>
    <property type="match status" value="1"/>
</dbReference>
<dbReference type="Pfam" id="PF00550">
    <property type="entry name" value="PP-binding"/>
    <property type="match status" value="1"/>
</dbReference>
<dbReference type="SUPFAM" id="SSF51735">
    <property type="entry name" value="NAD(P)-binding Rossmann-fold domains"/>
    <property type="match status" value="2"/>
</dbReference>
<dbReference type="PROSITE" id="PS52004">
    <property type="entry name" value="KS3_2"/>
    <property type="match status" value="1"/>
</dbReference>
<dbReference type="SUPFAM" id="SSF47336">
    <property type="entry name" value="ACP-like"/>
    <property type="match status" value="1"/>
</dbReference>
<dbReference type="InterPro" id="IPR015083">
    <property type="entry name" value="NorB/c/GfsB-D-like_docking"/>
</dbReference>
<dbReference type="SMART" id="SM00827">
    <property type="entry name" value="PKS_AT"/>
    <property type="match status" value="1"/>
</dbReference>
<dbReference type="PANTHER" id="PTHR43775:SF51">
    <property type="entry name" value="INACTIVE PHENOLPHTHIOCEROL SYNTHESIS POLYKETIDE SYNTHASE TYPE I PKS1-RELATED"/>
    <property type="match status" value="1"/>
</dbReference>
<dbReference type="Gene3D" id="3.30.70.3290">
    <property type="match status" value="1"/>
</dbReference>
<feature type="domain" description="Ketosynthase family 3 (KS3)" evidence="11">
    <location>
        <begin position="33"/>
        <end position="463"/>
    </location>
</feature>
<evidence type="ECO:0000256" key="9">
    <source>
        <dbReference type="PROSITE-ProRule" id="PRU01363"/>
    </source>
</evidence>
<dbReference type="PROSITE" id="PS52019">
    <property type="entry name" value="PKS_MFAS_DH"/>
    <property type="match status" value="1"/>
</dbReference>
<keyword evidence="5" id="KW-0808">Transferase</keyword>
<feature type="active site" description="Proton donor; for dehydratase activity" evidence="9">
    <location>
        <position position="1145"/>
    </location>
</feature>
<name>A0ABY4MI00_9ACTN</name>
<dbReference type="SUPFAM" id="SSF55048">
    <property type="entry name" value="Probable ACP-binding domain of malonyl-CoA ACP transacylase"/>
    <property type="match status" value="1"/>
</dbReference>
<dbReference type="Pfam" id="PF00109">
    <property type="entry name" value="ketoacyl-synt"/>
    <property type="match status" value="1"/>
</dbReference>
<dbReference type="Pfam" id="PF02801">
    <property type="entry name" value="Ketoacyl-synt_C"/>
    <property type="match status" value="1"/>
</dbReference>
<dbReference type="Pfam" id="PF00698">
    <property type="entry name" value="Acyl_transf_1"/>
    <property type="match status" value="1"/>
</dbReference>
<evidence type="ECO:0000256" key="4">
    <source>
        <dbReference type="ARBA" id="ARBA00022553"/>
    </source>
</evidence>
<comment type="cofactor">
    <cofactor evidence="1">
        <name>pantetheine 4'-phosphate</name>
        <dbReference type="ChEBI" id="CHEBI:47942"/>
    </cofactor>
</comment>
<feature type="domain" description="Carrier" evidence="10">
    <location>
        <begin position="1692"/>
        <end position="1767"/>
    </location>
</feature>
<dbReference type="Gene3D" id="3.10.129.110">
    <property type="entry name" value="Polyketide synthase dehydratase"/>
    <property type="match status" value="1"/>
</dbReference>
<keyword evidence="3" id="KW-0596">Phosphopantetheine</keyword>
<feature type="region of interest" description="C-terminal hotdog fold" evidence="9">
    <location>
        <begin position="1086"/>
        <end position="1222"/>
    </location>
</feature>
<dbReference type="SUPFAM" id="SSF52151">
    <property type="entry name" value="FabD/lysophospholipase-like"/>
    <property type="match status" value="1"/>
</dbReference>
<evidence type="ECO:0000256" key="6">
    <source>
        <dbReference type="ARBA" id="ARBA00023194"/>
    </source>
</evidence>
<dbReference type="InterPro" id="IPR014043">
    <property type="entry name" value="Acyl_transferase_dom"/>
</dbReference>
<dbReference type="InterPro" id="IPR014030">
    <property type="entry name" value="Ketoacyl_synth_N"/>
</dbReference>
<dbReference type="PROSITE" id="PS00606">
    <property type="entry name" value="KS3_1"/>
    <property type="match status" value="1"/>
</dbReference>
<dbReference type="InterPro" id="IPR049551">
    <property type="entry name" value="PKS_DH_C"/>
</dbReference>
<comment type="pathway">
    <text evidence="2">Antibiotic biosynthesis.</text>
</comment>
<organism evidence="13 14">
    <name type="scientific">Streptomyces halobius</name>
    <dbReference type="NCBI Taxonomy" id="2879846"/>
    <lineage>
        <taxon>Bacteria</taxon>
        <taxon>Bacillati</taxon>
        <taxon>Actinomycetota</taxon>
        <taxon>Actinomycetes</taxon>
        <taxon>Kitasatosporales</taxon>
        <taxon>Streptomycetaceae</taxon>
        <taxon>Streptomyces</taxon>
    </lineage>
</organism>
<dbReference type="InterPro" id="IPR016036">
    <property type="entry name" value="Malonyl_transacylase_ACP-bd"/>
</dbReference>
<dbReference type="Pfam" id="PF14765">
    <property type="entry name" value="PS-DH"/>
    <property type="match status" value="1"/>
</dbReference>
<dbReference type="CDD" id="cd00833">
    <property type="entry name" value="PKS"/>
    <property type="match status" value="1"/>
</dbReference>
<sequence>MLEQDKLLGYLKRVSAELQRTRTELDAVRDAAHEPIAVVGIGCRYPGGARTPEALWRIFADGRDVIGAFPTDRGWDLADFFDSDPDVEGRSYAREGGFLADAGHFDPEFFGISPREALAMDPQQRLLLETAWEAIESGGVDPFGLKGSRTGVFVGAMAQCYDRQTDQPPAGLEGLLLLGGVTSVASGRIAYTLGLEGPALTVDTACSSSLVSLHLACQSLRSGASDLALAGGAAVMSLPDAFSGFSRQRVLAKDGRCKAFSADADGMGMAEGVGMLFLCRAADARRRGLETLALIRGSSVNSDGASNGLTAPNGPSQVRVIRDALRDAGLPSGAVDAVETHGTGTELGDPIEAQALLESYGSGRAADRPLWLGSAKSNIGHSQAAAGVVGVIKMIMAMRHRTLPRTLHIDRPTGHVDWTGPLQLLDRPRPWEPATDGEGPAPRRAAVSAFGISGTNAHVILEEAAADAAPPASQEPAAGTVAWPLSARTAAGVRAQAGRLATWAREHPEADARQVAHALARRPRFNHRAVTVGGSLEDVAAALSRLTAGETGPTTVLGTARQEPRVTFLFSGQGAQRVGAGRTLYERFPAFRAALDEVAAECDQHLETPLLDVLFADPDTPAAALIDRTDYTQPCLFAVETALYRLVRSFGIAPAHLLGHSIGEITAAHAAGVLDLPDATRLVCARGRLMESVATEGTMYALRAGEEDVAALLADRDDVAIAAVNGPRTVALSGERSAVAAVAAQARDRGIRARELNVSHAFHSPLMDPILEEFTAVAAGLTFRPPETPVISNVTGAVATAEDLTSPRYWTRHLREAVRFHDGLMQARAAGVDVLLELGPDAPLTGLASAALDEARPAATPEDAGPLTAAALRRDLPEDTSILLLVGTAHAAGVPVDWDAVLPGDATPVFGLPTYPFAGQRYWLPAGHAGGAEPQDLGLDPVAHPLLGAALRLPGTATTVLTGRISTRTHPWLADHVILGQAIVPATAVLELARAAGTVLAADHVIESLSVEHPLVLPERDAVDLTVVAEPGTGPGTDERTWTVTLTSRHSQETEERRHAVAVLRAETVAPHADFAELRDWDLTDATPADVAGHYTRMANVGLDYGPAFRALREAWTRGTDVLGVVALEPATGTDGYGTHPALLDSVLQATGLTVTDDAPQVRVPFHFSGAAQHGPAGTRHRFLIRYADDGTARVLVATEDGTPVVSVAGLTLRPVDHAQFTDSSWRVRPLLYEITWQPAPEPAAALPLRIATVGPVSPGLVRAWDAAGHTVDPRPSLTDIADADRVVLAPPIAPGEPLDAGRARDATAEALRAVQEWLTIDRSGQLWIVTPDAADPAVAGVHGLLRSAETEHPGRFTVVGTDGAEASDTALARAVAAGSAEREIAVRQGALLVPRLTKAALPAPPDEGRSLDGTVLISGGTGSIGSLVARHIAERYRPERIVLTSRRGSAAPGAEDLVDDLGIAGCDVDLVACDLAAPDAVDTLRHAIGDPAALSAIVHVAGTTADALLTDLDTADIAAVFDSKVHGAAALCALGAEAPDARIVLFSSAAGTLGNAGQANYAAANSVLDAFADSLSAQGRNATSLAWGLWEQHGGMTDAVSGADLARFARTGVLPIGPAAAMAVLDLASAADRARLVPLSLDTGALAATGTVPAVLSVLVPPATVAATEHADDTDEFRTSLARLSGEERQEALTDEVRARVATILGYDDPEQVPVGRGLLELGMTSLTAVDLRNWLSRRTGLSLPATLVFDYPTAGEVAAFLHQELPDTGAAAGQEPLDEVERLIARPGDPAHREALLNRMRALLRAYDTDHYDTDHANDDIADATADEIFGLLDSELKDS</sequence>
<dbReference type="Pfam" id="PF08990">
    <property type="entry name" value="Docking"/>
    <property type="match status" value="1"/>
</dbReference>
<evidence type="ECO:0000256" key="5">
    <source>
        <dbReference type="ARBA" id="ARBA00022679"/>
    </source>
</evidence>
<dbReference type="InterPro" id="IPR050091">
    <property type="entry name" value="PKS_NRPS_Biosynth_Enz"/>
</dbReference>
<dbReference type="InterPro" id="IPR036291">
    <property type="entry name" value="NAD(P)-bd_dom_sf"/>
</dbReference>
<dbReference type="InterPro" id="IPR016039">
    <property type="entry name" value="Thiolase-like"/>
</dbReference>
<dbReference type="SUPFAM" id="SSF53901">
    <property type="entry name" value="Thiolase-like"/>
    <property type="match status" value="1"/>
</dbReference>
<dbReference type="SMART" id="SM01294">
    <property type="entry name" value="PKS_PP_betabranch"/>
    <property type="match status" value="1"/>
</dbReference>
<dbReference type="InterPro" id="IPR018201">
    <property type="entry name" value="Ketoacyl_synth_AS"/>
</dbReference>
<dbReference type="SMART" id="SM00826">
    <property type="entry name" value="PKS_DH"/>
    <property type="match status" value="1"/>
</dbReference>
<dbReference type="InterPro" id="IPR057326">
    <property type="entry name" value="KR_dom"/>
</dbReference>
<dbReference type="CDD" id="cd08956">
    <property type="entry name" value="KR_3_FAS_SDR_x"/>
    <property type="match status" value="1"/>
</dbReference>
<evidence type="ECO:0000256" key="3">
    <source>
        <dbReference type="ARBA" id="ARBA00022450"/>
    </source>
</evidence>
<dbReference type="InterPro" id="IPR032821">
    <property type="entry name" value="PKS_assoc"/>
</dbReference>
<dbReference type="Pfam" id="PF16197">
    <property type="entry name" value="KAsynt_C_assoc"/>
    <property type="match status" value="1"/>
</dbReference>
<dbReference type="EMBL" id="CP086322">
    <property type="protein sequence ID" value="UQA97430.1"/>
    <property type="molecule type" value="Genomic_DNA"/>
</dbReference>
<accession>A0ABY4MI00</accession>